<dbReference type="PANTHER" id="PTHR34289:SF8">
    <property type="entry name" value="DUF819 DOMAIN-CONTAINING PROTEIN"/>
    <property type="match status" value="1"/>
</dbReference>
<protein>
    <submittedName>
        <fullName evidence="2">DUF819 domain-containing protein</fullName>
    </submittedName>
</protein>
<dbReference type="InterPro" id="IPR008537">
    <property type="entry name" value="DUF819"/>
</dbReference>
<feature type="transmembrane region" description="Helical" evidence="1">
    <location>
        <begin position="291"/>
        <end position="312"/>
    </location>
</feature>
<dbReference type="Pfam" id="PF05684">
    <property type="entry name" value="DUF819"/>
    <property type="match status" value="1"/>
</dbReference>
<sequence length="402" mass="42907">MGTLISAENTWMLMAVMFGSVAFTIFLEQKYVWASRISGAVIVLIIAVCLTNFRIIPTNAPLFDDAVWGYAVPMAIPLLLLQSDLKKILHETGPMLAIFLIGAAGTVAGVILGYELLKKAIPGLAGVAAMMAGSYIGGGVNFTALSAAFDVDDTLISAATVADNLNMAIYFMVLIGAAGNAWCRKHFPHPHIDEFEAGRKDDGKTQAEKYWTRKDISLKDIAYCMAYSVIVVTIAKLIASGLAGVIPEGNWFLNMISAFFGSQYVWITTIAMLFATLCPKQAASMHGAQELGTWLIYLFYFAIGVPASIPLILRNAPLLLVFCLIAVAVNMLFCFAGGKLLHYSLEDVIIASNANIGGPTTAAGMAISQGWYKLVGPAMLVGTFGYVIGTYLGIIVGSLLGA</sequence>
<feature type="transmembrane region" description="Helical" evidence="1">
    <location>
        <begin position="378"/>
        <end position="400"/>
    </location>
</feature>
<dbReference type="PANTHER" id="PTHR34289">
    <property type="entry name" value="PROTEIN, PUTATIVE (DUF819)-RELATED"/>
    <property type="match status" value="1"/>
</dbReference>
<comment type="caution">
    <text evidence="2">The sequence shown here is derived from an EMBL/GenBank/DDBJ whole genome shotgun (WGS) entry which is preliminary data.</text>
</comment>
<reference evidence="2 3" key="1">
    <citation type="submission" date="2019-08" db="EMBL/GenBank/DDBJ databases">
        <title>In-depth cultivation of the pig gut microbiome towards novel bacterial diversity and tailored functional studies.</title>
        <authorList>
            <person name="Wylensek D."/>
            <person name="Hitch T.C.A."/>
            <person name="Clavel T."/>
        </authorList>
    </citation>
    <scope>NUCLEOTIDE SEQUENCE [LARGE SCALE GENOMIC DNA]</scope>
    <source>
        <strain evidence="2 3">Oil+RF-744-GAM-WT-6</strain>
    </source>
</reference>
<keyword evidence="1" id="KW-1133">Transmembrane helix</keyword>
<evidence type="ECO:0000313" key="2">
    <source>
        <dbReference type="EMBL" id="MSS59643.1"/>
    </source>
</evidence>
<evidence type="ECO:0000256" key="1">
    <source>
        <dbReference type="SAM" id="Phobius"/>
    </source>
</evidence>
<feature type="transmembrane region" description="Helical" evidence="1">
    <location>
        <begin position="124"/>
        <end position="145"/>
    </location>
</feature>
<feature type="transmembrane region" description="Helical" evidence="1">
    <location>
        <begin position="348"/>
        <end position="372"/>
    </location>
</feature>
<proteinExistence type="predicted"/>
<keyword evidence="3" id="KW-1185">Reference proteome</keyword>
<feature type="transmembrane region" description="Helical" evidence="1">
    <location>
        <begin position="95"/>
        <end position="117"/>
    </location>
</feature>
<organism evidence="2 3">
    <name type="scientific">Stecheria intestinalis</name>
    <dbReference type="NCBI Taxonomy" id="2606630"/>
    <lineage>
        <taxon>Bacteria</taxon>
        <taxon>Bacillati</taxon>
        <taxon>Bacillota</taxon>
        <taxon>Erysipelotrichia</taxon>
        <taxon>Erysipelotrichales</taxon>
        <taxon>Erysipelotrichaceae</taxon>
        <taxon>Stecheria</taxon>
    </lineage>
</organism>
<feature type="transmembrane region" description="Helical" evidence="1">
    <location>
        <begin position="318"/>
        <end position="336"/>
    </location>
</feature>
<feature type="transmembrane region" description="Helical" evidence="1">
    <location>
        <begin position="165"/>
        <end position="183"/>
    </location>
</feature>
<feature type="transmembrane region" description="Helical" evidence="1">
    <location>
        <begin position="221"/>
        <end position="246"/>
    </location>
</feature>
<evidence type="ECO:0000313" key="3">
    <source>
        <dbReference type="Proteomes" id="UP000461880"/>
    </source>
</evidence>
<gene>
    <name evidence="2" type="ORF">FYJ51_12140</name>
</gene>
<name>A0A7X2THB5_9FIRM</name>
<dbReference type="AlphaFoldDB" id="A0A7X2THB5"/>
<feature type="transmembrane region" description="Helical" evidence="1">
    <location>
        <begin position="252"/>
        <end position="279"/>
    </location>
</feature>
<feature type="transmembrane region" description="Helical" evidence="1">
    <location>
        <begin position="33"/>
        <end position="55"/>
    </location>
</feature>
<feature type="transmembrane region" description="Helical" evidence="1">
    <location>
        <begin position="9"/>
        <end position="27"/>
    </location>
</feature>
<keyword evidence="1" id="KW-0812">Transmembrane</keyword>
<dbReference type="RefSeq" id="WP_154505879.1">
    <property type="nucleotide sequence ID" value="NZ_VUMN01000041.1"/>
</dbReference>
<accession>A0A7X2THB5</accession>
<dbReference type="EMBL" id="VUMN01000041">
    <property type="protein sequence ID" value="MSS59643.1"/>
    <property type="molecule type" value="Genomic_DNA"/>
</dbReference>
<dbReference type="Proteomes" id="UP000461880">
    <property type="component" value="Unassembled WGS sequence"/>
</dbReference>
<keyword evidence="1" id="KW-0472">Membrane</keyword>